<sequence length="286" mass="30283">MTGGAAVTTLQAAPRPEAPAALLDEGRIGLRATARHTGALVRRNLLQIRQNPESMTDALLMPIVLTLLFVYVFGGVIGRGGSRAQYTAFLVPGLMVILGMTIAMAVGTGVNDDFRSGVMDRFRTMPIARSSILLAKVVVETGRMLVAITVLLIVAALLGFDFSGRWPGIAAAIGLTTLFGTSLIWIFMLLGLTLRTAQAIQGLSVIVLTPLQFASSIFVSPTTMPDWLAAFTRINPLTHMADAARGLALGEGPVAGPVLWTVVWSVGLTALTAPLAVTKFRRKTTS</sequence>
<keyword evidence="6" id="KW-1003">Cell membrane</keyword>
<dbReference type="InterPro" id="IPR000412">
    <property type="entry name" value="ABC_2_transport"/>
</dbReference>
<accession>A0ABS1MTQ2</accession>
<comment type="subcellular location">
    <subcellularLocation>
        <location evidence="6">Cell membrane</location>
        <topology evidence="6">Multi-pass membrane protein</topology>
    </subcellularLocation>
    <subcellularLocation>
        <location evidence="1">Membrane</location>
        <topology evidence="1">Multi-pass membrane protein</topology>
    </subcellularLocation>
</comment>
<proteinExistence type="inferred from homology"/>
<feature type="transmembrane region" description="Helical" evidence="6">
    <location>
        <begin position="166"/>
        <end position="192"/>
    </location>
</feature>
<organism evidence="8 9">
    <name type="scientific">Streptomyces siderophoricus</name>
    <dbReference type="NCBI Taxonomy" id="2802281"/>
    <lineage>
        <taxon>Bacteria</taxon>
        <taxon>Bacillati</taxon>
        <taxon>Actinomycetota</taxon>
        <taxon>Actinomycetes</taxon>
        <taxon>Kitasatosporales</taxon>
        <taxon>Streptomycetaceae</taxon>
        <taxon>Streptomyces</taxon>
    </lineage>
</organism>
<protein>
    <recommendedName>
        <fullName evidence="6">Transport permease protein</fullName>
    </recommendedName>
</protein>
<feature type="transmembrane region" description="Helical" evidence="6">
    <location>
        <begin position="199"/>
        <end position="219"/>
    </location>
</feature>
<dbReference type="PANTHER" id="PTHR43229:SF2">
    <property type="entry name" value="NODULATION PROTEIN J"/>
    <property type="match status" value="1"/>
</dbReference>
<evidence type="ECO:0000256" key="1">
    <source>
        <dbReference type="ARBA" id="ARBA00004141"/>
    </source>
</evidence>
<comment type="similarity">
    <text evidence="6">Belongs to the ABC-2 integral membrane protein family.</text>
</comment>
<dbReference type="PROSITE" id="PS51012">
    <property type="entry name" value="ABC_TM2"/>
    <property type="match status" value="1"/>
</dbReference>
<evidence type="ECO:0000256" key="6">
    <source>
        <dbReference type="RuleBase" id="RU361157"/>
    </source>
</evidence>
<dbReference type="InterPro" id="IPR051784">
    <property type="entry name" value="Nod_factor_ABC_transporter"/>
</dbReference>
<keyword evidence="5" id="KW-0046">Antibiotic resistance</keyword>
<dbReference type="PRINTS" id="PR00164">
    <property type="entry name" value="ABC2TRNSPORT"/>
</dbReference>
<keyword evidence="6" id="KW-0813">Transport</keyword>
<evidence type="ECO:0000256" key="4">
    <source>
        <dbReference type="ARBA" id="ARBA00023136"/>
    </source>
</evidence>
<feature type="transmembrane region" description="Helical" evidence="6">
    <location>
        <begin position="58"/>
        <end position="77"/>
    </location>
</feature>
<feature type="transmembrane region" description="Helical" evidence="6">
    <location>
        <begin position="258"/>
        <end position="277"/>
    </location>
</feature>
<keyword evidence="4 6" id="KW-0472">Membrane</keyword>
<evidence type="ECO:0000256" key="2">
    <source>
        <dbReference type="ARBA" id="ARBA00022692"/>
    </source>
</evidence>
<gene>
    <name evidence="8" type="ORF">JK360_17410</name>
</gene>
<dbReference type="InterPro" id="IPR013525">
    <property type="entry name" value="ABC2_TM"/>
</dbReference>
<evidence type="ECO:0000256" key="5">
    <source>
        <dbReference type="ARBA" id="ARBA00023251"/>
    </source>
</evidence>
<evidence type="ECO:0000256" key="3">
    <source>
        <dbReference type="ARBA" id="ARBA00022989"/>
    </source>
</evidence>
<feature type="transmembrane region" description="Helical" evidence="6">
    <location>
        <begin position="89"/>
        <end position="111"/>
    </location>
</feature>
<comment type="caution">
    <text evidence="8">The sequence shown here is derived from an EMBL/GenBank/DDBJ whole genome shotgun (WGS) entry which is preliminary data.</text>
</comment>
<evidence type="ECO:0000313" key="9">
    <source>
        <dbReference type="Proteomes" id="UP000629371"/>
    </source>
</evidence>
<evidence type="ECO:0000259" key="7">
    <source>
        <dbReference type="PROSITE" id="PS51012"/>
    </source>
</evidence>
<dbReference type="PIRSF" id="PIRSF006648">
    <property type="entry name" value="DrrB"/>
    <property type="match status" value="1"/>
</dbReference>
<evidence type="ECO:0000313" key="8">
    <source>
        <dbReference type="EMBL" id="MBL1091159.1"/>
    </source>
</evidence>
<dbReference type="Proteomes" id="UP000629371">
    <property type="component" value="Unassembled WGS sequence"/>
</dbReference>
<feature type="transmembrane region" description="Helical" evidence="6">
    <location>
        <begin position="132"/>
        <end position="160"/>
    </location>
</feature>
<dbReference type="PANTHER" id="PTHR43229">
    <property type="entry name" value="NODULATION PROTEIN J"/>
    <property type="match status" value="1"/>
</dbReference>
<feature type="domain" description="ABC transmembrane type-2" evidence="7">
    <location>
        <begin position="53"/>
        <end position="283"/>
    </location>
</feature>
<dbReference type="EMBL" id="JAERRI010000009">
    <property type="protein sequence ID" value="MBL1091159.1"/>
    <property type="molecule type" value="Genomic_DNA"/>
</dbReference>
<reference evidence="8 9" key="1">
    <citation type="submission" date="2021-01" db="EMBL/GenBank/DDBJ databases">
        <title>WGS of actinomycetes isolated from Thailand.</title>
        <authorList>
            <person name="Thawai C."/>
        </authorList>
    </citation>
    <scope>NUCLEOTIDE SEQUENCE [LARGE SCALE GENOMIC DNA]</scope>
    <source>
        <strain evidence="8 9">CH9-7</strain>
    </source>
</reference>
<keyword evidence="2 6" id="KW-0812">Transmembrane</keyword>
<dbReference type="Pfam" id="PF01061">
    <property type="entry name" value="ABC2_membrane"/>
    <property type="match status" value="1"/>
</dbReference>
<keyword evidence="9" id="KW-1185">Reference proteome</keyword>
<name>A0ABS1MTQ2_9ACTN</name>
<keyword evidence="3 6" id="KW-1133">Transmembrane helix</keyword>
<dbReference type="InterPro" id="IPR047817">
    <property type="entry name" value="ABC2_TM_bact-type"/>
</dbReference>